<evidence type="ECO:0000313" key="4">
    <source>
        <dbReference type="Proteomes" id="UP000284841"/>
    </source>
</evidence>
<protein>
    <recommendedName>
        <fullName evidence="2">Transglycosylase SLT domain-containing protein</fullName>
    </recommendedName>
</protein>
<keyword evidence="1" id="KW-1133">Transmembrane helix</keyword>
<dbReference type="Gene3D" id="1.10.530.10">
    <property type="match status" value="1"/>
</dbReference>
<dbReference type="InterPro" id="IPR023346">
    <property type="entry name" value="Lysozyme-like_dom_sf"/>
</dbReference>
<dbReference type="PANTHER" id="PTHR37423:SF2">
    <property type="entry name" value="MEMBRANE-BOUND LYTIC MUREIN TRANSGLYCOSYLASE C"/>
    <property type="match status" value="1"/>
</dbReference>
<evidence type="ECO:0000256" key="1">
    <source>
        <dbReference type="SAM" id="Phobius"/>
    </source>
</evidence>
<dbReference type="STRING" id="1776384.GCA_900086585_01356"/>
<dbReference type="InterPro" id="IPR008258">
    <property type="entry name" value="Transglycosylase_SLT_dom_1"/>
</dbReference>
<feature type="domain" description="Transglycosylase SLT" evidence="2">
    <location>
        <begin position="118"/>
        <end position="221"/>
    </location>
</feature>
<organism evidence="3 4">
    <name type="scientific">Emergencia timonensis</name>
    <dbReference type="NCBI Taxonomy" id="1776384"/>
    <lineage>
        <taxon>Bacteria</taxon>
        <taxon>Bacillati</taxon>
        <taxon>Bacillota</taxon>
        <taxon>Clostridia</taxon>
        <taxon>Peptostreptococcales</taxon>
        <taxon>Anaerovoracaceae</taxon>
        <taxon>Emergencia</taxon>
    </lineage>
</organism>
<proteinExistence type="predicted"/>
<keyword evidence="4" id="KW-1185">Reference proteome</keyword>
<dbReference type="Pfam" id="PF01464">
    <property type="entry name" value="SLT"/>
    <property type="match status" value="1"/>
</dbReference>
<reference evidence="3 4" key="1">
    <citation type="submission" date="2018-08" db="EMBL/GenBank/DDBJ databases">
        <title>A genome reference for cultivated species of the human gut microbiota.</title>
        <authorList>
            <person name="Zou Y."/>
            <person name="Xue W."/>
            <person name="Luo G."/>
        </authorList>
    </citation>
    <scope>NUCLEOTIDE SEQUENCE [LARGE SCALE GENOMIC DNA]</scope>
    <source>
        <strain evidence="3 4">AM07-24</strain>
    </source>
</reference>
<dbReference type="Proteomes" id="UP000284841">
    <property type="component" value="Unassembled WGS sequence"/>
</dbReference>
<gene>
    <name evidence="3" type="ORF">DW099_16890</name>
</gene>
<dbReference type="EMBL" id="QRMS01000006">
    <property type="protein sequence ID" value="RHJ84649.1"/>
    <property type="molecule type" value="Genomic_DNA"/>
</dbReference>
<keyword evidence="1" id="KW-0472">Membrane</keyword>
<accession>A0A415DWG6</accession>
<comment type="caution">
    <text evidence="3">The sequence shown here is derived from an EMBL/GenBank/DDBJ whole genome shotgun (WGS) entry which is preliminary data.</text>
</comment>
<feature type="transmembrane region" description="Helical" evidence="1">
    <location>
        <begin position="32"/>
        <end position="51"/>
    </location>
</feature>
<sequence>MFIINKATGKKYLLHNKNKREKEEKKEMAKKLVTALLTITIIACSSISIYATDTNITDTTEAKATATTEDSEQTANTTVKVQSMSTKTNSKYKKGLAAYIRKINSNVSKTKSLNMAGYFISKAKKYNLDAKVLMAIAQNESTFYTNAKSPYGYKGLMQTSDALARQYGYKPSSLYKAQVSIEVGARYLRAMKNEFNTYTKALSAYAYGSGSVKSGNYSTKIAKKLLNTRVQIRRYLERNNYI</sequence>
<evidence type="ECO:0000259" key="2">
    <source>
        <dbReference type="Pfam" id="PF01464"/>
    </source>
</evidence>
<evidence type="ECO:0000313" key="3">
    <source>
        <dbReference type="EMBL" id="RHJ84649.1"/>
    </source>
</evidence>
<dbReference type="AlphaFoldDB" id="A0A415DWG6"/>
<name>A0A415DWG6_9FIRM</name>
<keyword evidence="1" id="KW-0812">Transmembrane</keyword>
<dbReference type="SUPFAM" id="SSF53955">
    <property type="entry name" value="Lysozyme-like"/>
    <property type="match status" value="1"/>
</dbReference>
<dbReference type="PANTHER" id="PTHR37423">
    <property type="entry name" value="SOLUBLE LYTIC MUREIN TRANSGLYCOSYLASE-RELATED"/>
    <property type="match status" value="1"/>
</dbReference>